<reference evidence="4" key="1">
    <citation type="submission" date="2016-11" db="EMBL/GenBank/DDBJ databases">
        <authorList>
            <person name="Varghese N."/>
            <person name="Submissions S."/>
        </authorList>
    </citation>
    <scope>NUCLEOTIDE SEQUENCE [LARGE SCALE GENOMIC DNA]</scope>
    <source>
        <strain evidence="4">DSM 19858</strain>
    </source>
</reference>
<evidence type="ECO:0000259" key="2">
    <source>
        <dbReference type="Pfam" id="PF01510"/>
    </source>
</evidence>
<gene>
    <name evidence="3" type="ORF">SAMN04488513_10928</name>
</gene>
<dbReference type="STRING" id="192903.SAMN04488513_10928"/>
<dbReference type="InterPro" id="IPR036366">
    <property type="entry name" value="PGBDSf"/>
</dbReference>
<dbReference type="GO" id="GO:0008745">
    <property type="term" value="F:N-acetylmuramoyl-L-alanine amidase activity"/>
    <property type="evidence" value="ECO:0007669"/>
    <property type="project" value="InterPro"/>
</dbReference>
<dbReference type="GO" id="GO:0009253">
    <property type="term" value="P:peptidoglycan catabolic process"/>
    <property type="evidence" value="ECO:0007669"/>
    <property type="project" value="InterPro"/>
</dbReference>
<organism evidence="3 4">
    <name type="scientific">Pseudozobellia thermophila</name>
    <dbReference type="NCBI Taxonomy" id="192903"/>
    <lineage>
        <taxon>Bacteria</taxon>
        <taxon>Pseudomonadati</taxon>
        <taxon>Bacteroidota</taxon>
        <taxon>Flavobacteriia</taxon>
        <taxon>Flavobacteriales</taxon>
        <taxon>Flavobacteriaceae</taxon>
        <taxon>Pseudozobellia</taxon>
    </lineage>
</organism>
<evidence type="ECO:0000313" key="4">
    <source>
        <dbReference type="Proteomes" id="UP000184543"/>
    </source>
</evidence>
<dbReference type="Gene3D" id="3.40.80.10">
    <property type="entry name" value="Peptidoglycan recognition protein-like"/>
    <property type="match status" value="1"/>
</dbReference>
<dbReference type="InterPro" id="IPR036365">
    <property type="entry name" value="PGBD-like_sf"/>
</dbReference>
<dbReference type="SUPFAM" id="SSF55846">
    <property type="entry name" value="N-acetylmuramoyl-L-alanine amidase-like"/>
    <property type="match status" value="1"/>
</dbReference>
<name>A0A1M6M875_9FLAO</name>
<dbReference type="SUPFAM" id="SSF47090">
    <property type="entry name" value="PGBD-like"/>
    <property type="match status" value="1"/>
</dbReference>
<dbReference type="Pfam" id="PF01471">
    <property type="entry name" value="PG_binding_1"/>
    <property type="match status" value="1"/>
</dbReference>
<dbReference type="InterPro" id="IPR002477">
    <property type="entry name" value="Peptidoglycan-bd-like"/>
</dbReference>
<proteinExistence type="predicted"/>
<accession>A0A1M6M875</accession>
<protein>
    <submittedName>
        <fullName evidence="3">N-acetylmuramoyl-L-alanine amidase</fullName>
    </submittedName>
</protein>
<feature type="domain" description="N-acetylmuramoyl-L-alanine amidase" evidence="2">
    <location>
        <begin position="93"/>
        <end position="282"/>
    </location>
</feature>
<keyword evidence="4" id="KW-1185">Reference proteome</keyword>
<dbReference type="RefSeq" id="WP_072995100.1">
    <property type="nucleotide sequence ID" value="NZ_FQYU01000009.1"/>
</dbReference>
<dbReference type="Gene3D" id="1.10.101.10">
    <property type="entry name" value="PGBD-like superfamily/PGBD"/>
    <property type="match status" value="1"/>
</dbReference>
<evidence type="ECO:0000259" key="1">
    <source>
        <dbReference type="Pfam" id="PF01471"/>
    </source>
</evidence>
<evidence type="ECO:0000313" key="3">
    <source>
        <dbReference type="EMBL" id="SHJ79463.1"/>
    </source>
</evidence>
<feature type="domain" description="Peptidoglycan binding-like" evidence="1">
    <location>
        <begin position="11"/>
        <end position="64"/>
    </location>
</feature>
<dbReference type="OrthoDB" id="1523598at2"/>
<dbReference type="AlphaFoldDB" id="A0A1M6M875"/>
<dbReference type="InterPro" id="IPR036505">
    <property type="entry name" value="Amidase/PGRP_sf"/>
</dbReference>
<sequence>MKTLRQGSFDPSVPFLKKLLGKAGYPVAVSPDFDGTTHYKVRQFQQVNGLSVDGIVGRNTWEKLMRTGYNFSWGTQDYLLEDDEWMHEYTEKDTIYLHHTAGLHRPDYTIGWWENDNEPGTLYRVGTSFVIGRRSLEGNDMFDGVTYRAFNEMYWAHHLGTKLKNNQQLNRKSIGIEICSLGPLKKDGEGRFYFQGHSKKISVPETEVCQLDHPWRGHRYFQKYTDKQLGECERLILTLAKIFDVPIKDLTYDRSWFDVNEGAMDGEPGIWTHCNVRTDKTDCFPQPEFIAMLNGLYLKYQDFELDYSELESAPMGTPKELDKSMLEHYTADLERKEYQ</sequence>
<dbReference type="Proteomes" id="UP000184543">
    <property type="component" value="Unassembled WGS sequence"/>
</dbReference>
<dbReference type="EMBL" id="FQYU01000009">
    <property type="protein sequence ID" value="SHJ79463.1"/>
    <property type="molecule type" value="Genomic_DNA"/>
</dbReference>
<dbReference type="Pfam" id="PF01510">
    <property type="entry name" value="Amidase_2"/>
    <property type="match status" value="1"/>
</dbReference>
<dbReference type="InterPro" id="IPR002502">
    <property type="entry name" value="Amidase_domain"/>
</dbReference>